<organism evidence="2">
    <name type="scientific">uncultured Caudovirales phage</name>
    <dbReference type="NCBI Taxonomy" id="2100421"/>
    <lineage>
        <taxon>Viruses</taxon>
        <taxon>Duplodnaviria</taxon>
        <taxon>Heunggongvirae</taxon>
        <taxon>Uroviricota</taxon>
        <taxon>Caudoviricetes</taxon>
        <taxon>Peduoviridae</taxon>
        <taxon>Maltschvirus</taxon>
        <taxon>Maltschvirus maltsch</taxon>
    </lineage>
</organism>
<reference evidence="2" key="1">
    <citation type="submission" date="2020-05" db="EMBL/GenBank/DDBJ databases">
        <authorList>
            <person name="Chiriac C."/>
            <person name="Salcher M."/>
            <person name="Ghai R."/>
            <person name="Kavagutti S V."/>
        </authorList>
    </citation>
    <scope>NUCLEOTIDE SEQUENCE</scope>
</reference>
<protein>
    <submittedName>
        <fullName evidence="2">Uncharacterized protein</fullName>
    </submittedName>
</protein>
<evidence type="ECO:0000313" key="2">
    <source>
        <dbReference type="EMBL" id="CAB4221965.1"/>
    </source>
</evidence>
<name>A0A6J5T2K1_9CAUD</name>
<sequence>MAGSRTLKLSILGDVSNLNQSLKAANADVDNFGDKMGKAGKAIGAAFAAAAVAAGAYAVKIGIDGVKAAIADEQAQTKLALALTNSANATDAQIKSTEAAILKMSLASGVADDDLRPSLSRLVRSTQDTEAAQKLLAIALDVSTATGKPLETVSNALAKGFDGNTAALGKLGIGLSSAELKTMSFNQVTDSLSNTFGGAAAANAETYAGKIARMQVAFSEAKETIGFALLPILDKLMSFINDNALPAIEAFSGAFSLTSGEGFGKVISDVANTIKKTVTPIFEALKNNFDKIKDVIAKNTENFQAFWDVVKFVAPKIGTVIGAAVEVVGSIASVVIDLIAKVLGAIKPMLNFAIDGINLIIKGYNAVQWGKDIPMIGKIGETSGATATSHAAYVAGNSNATTSASVSAAVSGGAVSGGGSTTTTTGSKATSPVPFDPFGGLGVSGGGTVNSSAYAQRNAGMVNNINIGVAGNPEDTARVIVKVLNDSFARGTGGATMLAI</sequence>
<proteinExistence type="predicted"/>
<dbReference type="EMBL" id="LR797209">
    <property type="protein sequence ID" value="CAB4194157.1"/>
    <property type="molecule type" value="Genomic_DNA"/>
</dbReference>
<evidence type="ECO:0000313" key="1">
    <source>
        <dbReference type="EMBL" id="CAB4194157.1"/>
    </source>
</evidence>
<gene>
    <name evidence="1" type="ORF">UFOVP1261_3</name>
    <name evidence="2" type="ORF">UFOVP1650_17</name>
</gene>
<dbReference type="EMBL" id="LR797517">
    <property type="protein sequence ID" value="CAB4221965.1"/>
    <property type="molecule type" value="Genomic_DNA"/>
</dbReference>
<accession>A0A6J5T2K1</accession>